<reference evidence="3 4" key="1">
    <citation type="submission" date="2018-10" db="EMBL/GenBank/DDBJ databases">
        <authorList>
            <person name="Zhang X."/>
        </authorList>
    </citation>
    <scope>NUCLEOTIDE SEQUENCE [LARGE SCALE GENOMIC DNA]</scope>
    <source>
        <strain evidence="3 4">SK-G1</strain>
    </source>
</reference>
<name>A0A3G2R937_9FIRM</name>
<dbReference type="InterPro" id="IPR017439">
    <property type="entry name" value="Amidohydrolase"/>
</dbReference>
<evidence type="ECO:0000313" key="4">
    <source>
        <dbReference type="Proteomes" id="UP000280960"/>
    </source>
</evidence>
<evidence type="ECO:0000259" key="2">
    <source>
        <dbReference type="Pfam" id="PF07687"/>
    </source>
</evidence>
<dbReference type="AlphaFoldDB" id="A0A3G2R937"/>
<dbReference type="InterPro" id="IPR002933">
    <property type="entry name" value="Peptidase_M20"/>
</dbReference>
<dbReference type="GO" id="GO:0071713">
    <property type="term" value="F:para-aminobenzoyl-glutamate hydrolase activity"/>
    <property type="evidence" value="ECO:0007669"/>
    <property type="project" value="TreeGrafter"/>
</dbReference>
<dbReference type="Proteomes" id="UP000280960">
    <property type="component" value="Chromosome"/>
</dbReference>
<feature type="binding site" evidence="1">
    <location>
        <position position="146"/>
    </location>
    <ligand>
        <name>Mn(2+)</name>
        <dbReference type="ChEBI" id="CHEBI:29035"/>
        <label>2</label>
    </ligand>
</feature>
<dbReference type="GO" id="GO:0046657">
    <property type="term" value="P:folic acid catabolic process"/>
    <property type="evidence" value="ECO:0007669"/>
    <property type="project" value="TreeGrafter"/>
</dbReference>
<feature type="domain" description="Peptidase M20 dimerisation" evidence="2">
    <location>
        <begin position="231"/>
        <end position="320"/>
    </location>
</feature>
<dbReference type="PIRSF" id="PIRSF005962">
    <property type="entry name" value="Pept_M20D_amidohydro"/>
    <property type="match status" value="1"/>
</dbReference>
<evidence type="ECO:0000313" key="3">
    <source>
        <dbReference type="EMBL" id="AYO31277.1"/>
    </source>
</evidence>
<dbReference type="Pfam" id="PF01546">
    <property type="entry name" value="Peptidase_M20"/>
    <property type="match status" value="1"/>
</dbReference>
<proteinExistence type="predicted"/>
<keyword evidence="4" id="KW-1185">Reference proteome</keyword>
<dbReference type="PANTHER" id="PTHR30575">
    <property type="entry name" value="PEPTIDASE M20"/>
    <property type="match status" value="1"/>
</dbReference>
<comment type="cofactor">
    <cofactor evidence="1">
        <name>Mn(2+)</name>
        <dbReference type="ChEBI" id="CHEBI:29035"/>
    </cofactor>
    <text evidence="1">The Mn(2+) ion enhances activity.</text>
</comment>
<dbReference type="KEGG" id="bacg:D2962_12310"/>
<dbReference type="InterPro" id="IPR011650">
    <property type="entry name" value="Peptidase_M20_dimer"/>
</dbReference>
<keyword evidence="3" id="KW-0378">Hydrolase</keyword>
<dbReference type="SUPFAM" id="SSF53187">
    <property type="entry name" value="Zn-dependent exopeptidases"/>
    <property type="match status" value="1"/>
</dbReference>
<dbReference type="PANTHER" id="PTHR30575:SF3">
    <property type="entry name" value="PEPTIDASE M20 DIMERISATION DOMAIN-CONTAINING PROTEIN"/>
    <property type="match status" value="1"/>
</dbReference>
<dbReference type="EMBL" id="CP033169">
    <property type="protein sequence ID" value="AYO31277.1"/>
    <property type="molecule type" value="Genomic_DNA"/>
</dbReference>
<accession>A0A3G2R937</accession>
<gene>
    <name evidence="3" type="ORF">D2962_12310</name>
</gene>
<organism evidence="3 4">
    <name type="scientific">Biomaibacter acetigenes</name>
    <dbReference type="NCBI Taxonomy" id="2316383"/>
    <lineage>
        <taxon>Bacteria</taxon>
        <taxon>Bacillati</taxon>
        <taxon>Bacillota</taxon>
        <taxon>Clostridia</taxon>
        <taxon>Thermosediminibacterales</taxon>
        <taxon>Tepidanaerobacteraceae</taxon>
        <taxon>Biomaibacter</taxon>
    </lineage>
</organism>
<dbReference type="Gene3D" id="3.40.630.10">
    <property type="entry name" value="Zn peptidases"/>
    <property type="match status" value="1"/>
</dbReference>
<sequence>MENKTIVSSIEDKIIEYRRDFHRYPEPGWLEFRTSGKIAAILMKLGYEVKLGHEVVKKEAVMGRPHDEDIANNVERAVKEGADPEILKRMDGLTGVVGIMDTGRPGPVLAYRFDIDAVEVDEAKDYNHKPYKEGFSSTHPGVMHACGHDGHAAIGLGLAEVLTRLKPEFTGRVKLIFQPAEEGVRGARAMVEAGVVDDADYFLALHIGFGNSGDIGIAARTGGFLATSKLDVEYRGRASHAGATPQEGKNALLAAATVALNLHAIAPHSDGATRVNVGVLQAGTGRNVIPDRAVIKLETRGATTALNDYMKKKALKIIEAGAAMYDLDYTVNEAGGAMSAEGDEELASMIKSIGREIGVEHIVDKGSVGGSEDATYFMERVQTRGGKALYYQVITPIAADHHSSRFDFDERGLSLAVTLHAEMAKRLLKRAHA</sequence>
<dbReference type="NCBIfam" id="TIGR01891">
    <property type="entry name" value="amidohydrolases"/>
    <property type="match status" value="1"/>
</dbReference>
<feature type="binding site" evidence="1">
    <location>
        <position position="206"/>
    </location>
    <ligand>
        <name>Mn(2+)</name>
        <dbReference type="ChEBI" id="CHEBI:29035"/>
        <label>2</label>
    </ligand>
</feature>
<feature type="binding site" evidence="1">
    <location>
        <position position="148"/>
    </location>
    <ligand>
        <name>Mn(2+)</name>
        <dbReference type="ChEBI" id="CHEBI:29035"/>
        <label>2</label>
    </ligand>
</feature>
<dbReference type="RefSeq" id="WP_122015134.1">
    <property type="nucleotide sequence ID" value="NZ_CP033169.1"/>
</dbReference>
<feature type="binding site" evidence="1">
    <location>
        <position position="402"/>
    </location>
    <ligand>
        <name>Mn(2+)</name>
        <dbReference type="ChEBI" id="CHEBI:29035"/>
        <label>2</label>
    </ligand>
</feature>
<protein>
    <submittedName>
        <fullName evidence="3">Amidohydrolase</fullName>
    </submittedName>
</protein>
<dbReference type="GO" id="GO:0016805">
    <property type="term" value="F:dipeptidase activity"/>
    <property type="evidence" value="ECO:0007669"/>
    <property type="project" value="TreeGrafter"/>
</dbReference>
<evidence type="ECO:0000256" key="1">
    <source>
        <dbReference type="PIRSR" id="PIRSR005962-1"/>
    </source>
</evidence>
<keyword evidence="1" id="KW-0464">Manganese</keyword>
<dbReference type="Pfam" id="PF07687">
    <property type="entry name" value="M20_dimer"/>
    <property type="match status" value="1"/>
</dbReference>
<dbReference type="GO" id="GO:0005737">
    <property type="term" value="C:cytoplasm"/>
    <property type="evidence" value="ECO:0007669"/>
    <property type="project" value="TreeGrafter"/>
</dbReference>
<feature type="binding site" evidence="1">
    <location>
        <position position="182"/>
    </location>
    <ligand>
        <name>Mn(2+)</name>
        <dbReference type="ChEBI" id="CHEBI:29035"/>
        <label>2</label>
    </ligand>
</feature>
<keyword evidence="1" id="KW-0479">Metal-binding</keyword>
<dbReference type="GO" id="GO:0046872">
    <property type="term" value="F:metal ion binding"/>
    <property type="evidence" value="ECO:0007669"/>
    <property type="project" value="UniProtKB-KW"/>
</dbReference>
<dbReference type="InterPro" id="IPR036264">
    <property type="entry name" value="Bact_exopeptidase_dim_dom"/>
</dbReference>
<dbReference type="SUPFAM" id="SSF55031">
    <property type="entry name" value="Bacterial exopeptidase dimerisation domain"/>
    <property type="match status" value="1"/>
</dbReference>
<dbReference type="InterPro" id="IPR052030">
    <property type="entry name" value="Peptidase_M20/M20A_hydrolases"/>
</dbReference>